<dbReference type="Gene3D" id="3.30.40.10">
    <property type="entry name" value="Zinc/RING finger domain, C3HC4 (zinc finger)"/>
    <property type="match status" value="1"/>
</dbReference>
<gene>
    <name evidence="1" type="ORF">JKP34_06925</name>
</gene>
<dbReference type="RefSeq" id="WP_201919055.1">
    <property type="nucleotide sequence ID" value="NZ_JAERQG010000001.1"/>
</dbReference>
<evidence type="ECO:0000313" key="1">
    <source>
        <dbReference type="EMBL" id="MBL0764978.1"/>
    </source>
</evidence>
<accession>A0A937AEX2</accession>
<proteinExistence type="predicted"/>
<dbReference type="InterPro" id="IPR013083">
    <property type="entry name" value="Znf_RING/FYVE/PHD"/>
</dbReference>
<evidence type="ECO:0000313" key="2">
    <source>
        <dbReference type="Proteomes" id="UP000642920"/>
    </source>
</evidence>
<comment type="caution">
    <text evidence="1">The sequence shown here is derived from an EMBL/GenBank/DDBJ whole genome shotgun (WGS) entry which is preliminary data.</text>
</comment>
<dbReference type="EMBL" id="JAERQG010000001">
    <property type="protein sequence ID" value="MBL0764978.1"/>
    <property type="molecule type" value="Genomic_DNA"/>
</dbReference>
<organism evidence="1 2">
    <name type="scientific">Marivirga atlantica</name>
    <dbReference type="NCBI Taxonomy" id="1548457"/>
    <lineage>
        <taxon>Bacteria</taxon>
        <taxon>Pseudomonadati</taxon>
        <taxon>Bacteroidota</taxon>
        <taxon>Cytophagia</taxon>
        <taxon>Cytophagales</taxon>
        <taxon>Marivirgaceae</taxon>
        <taxon>Marivirga</taxon>
    </lineage>
</organism>
<dbReference type="AlphaFoldDB" id="A0A937AEX2"/>
<evidence type="ECO:0008006" key="3">
    <source>
        <dbReference type="Google" id="ProtNLM"/>
    </source>
</evidence>
<keyword evidence="2" id="KW-1185">Reference proteome</keyword>
<protein>
    <recommendedName>
        <fullName evidence="3">DUF2116 family Zn-ribbon domain-containing protein</fullName>
    </recommendedName>
</protein>
<sequence>MNKCKICKKELKGRADKIFCSPACKNYYHVNLRRVTNKVAIEIDRILHRNRSILLEILGKNSTQKKVSRLTLSKKKFSFKHLTHFNINSKGKMYHFLYDIAWMEFSDDEILIIRRK</sequence>
<name>A0A937AEX2_9BACT</name>
<reference evidence="1" key="1">
    <citation type="submission" date="2021-01" db="EMBL/GenBank/DDBJ databases">
        <title>Marivirga sp. nov., isolated from intertidal surface sediments.</title>
        <authorList>
            <person name="Zhang M."/>
        </authorList>
    </citation>
    <scope>NUCLEOTIDE SEQUENCE</scope>
    <source>
        <strain evidence="1">SM1354</strain>
    </source>
</reference>
<dbReference type="Proteomes" id="UP000642920">
    <property type="component" value="Unassembled WGS sequence"/>
</dbReference>